<sequence length="54" mass="5914">MDSQSLNTLAQLEAINEQMDEDREEDEAEPQAAHSETQETLQPAIGAGSDGKKR</sequence>
<name>A0A816LMR0_BRANA</name>
<gene>
    <name evidence="2" type="ORF">DARMORV10_C07P11440.1</name>
</gene>
<feature type="region of interest" description="Disordered" evidence="1">
    <location>
        <begin position="15"/>
        <end position="54"/>
    </location>
</feature>
<dbReference type="AlphaFoldDB" id="A0A816LMR0"/>
<evidence type="ECO:0000313" key="2">
    <source>
        <dbReference type="EMBL" id="CAF1962061.1"/>
    </source>
</evidence>
<feature type="compositionally biased region" description="Acidic residues" evidence="1">
    <location>
        <begin position="18"/>
        <end position="29"/>
    </location>
</feature>
<proteinExistence type="predicted"/>
<dbReference type="Proteomes" id="UP001295469">
    <property type="component" value="Chromosome C07"/>
</dbReference>
<reference evidence="2" key="1">
    <citation type="submission" date="2021-01" db="EMBL/GenBank/DDBJ databases">
        <authorList>
            <consortium name="Genoscope - CEA"/>
            <person name="William W."/>
        </authorList>
    </citation>
    <scope>NUCLEOTIDE SEQUENCE</scope>
</reference>
<protein>
    <submittedName>
        <fullName evidence="2">(rape) hypothetical protein</fullName>
    </submittedName>
</protein>
<evidence type="ECO:0000256" key="1">
    <source>
        <dbReference type="SAM" id="MobiDB-lite"/>
    </source>
</evidence>
<organism evidence="2">
    <name type="scientific">Brassica napus</name>
    <name type="common">Rape</name>
    <dbReference type="NCBI Taxonomy" id="3708"/>
    <lineage>
        <taxon>Eukaryota</taxon>
        <taxon>Viridiplantae</taxon>
        <taxon>Streptophyta</taxon>
        <taxon>Embryophyta</taxon>
        <taxon>Tracheophyta</taxon>
        <taxon>Spermatophyta</taxon>
        <taxon>Magnoliopsida</taxon>
        <taxon>eudicotyledons</taxon>
        <taxon>Gunneridae</taxon>
        <taxon>Pentapetalae</taxon>
        <taxon>rosids</taxon>
        <taxon>malvids</taxon>
        <taxon>Brassicales</taxon>
        <taxon>Brassicaceae</taxon>
        <taxon>Brassiceae</taxon>
        <taxon>Brassica</taxon>
    </lineage>
</organism>
<feature type="non-terminal residue" evidence="2">
    <location>
        <position position="54"/>
    </location>
</feature>
<accession>A0A816LMR0</accession>
<dbReference type="EMBL" id="HG994371">
    <property type="protein sequence ID" value="CAF1962061.1"/>
    <property type="molecule type" value="Genomic_DNA"/>
</dbReference>